<organism evidence="2 3">
    <name type="scientific">Halpernia frigidisoli</name>
    <dbReference type="NCBI Taxonomy" id="1125876"/>
    <lineage>
        <taxon>Bacteria</taxon>
        <taxon>Pseudomonadati</taxon>
        <taxon>Bacteroidota</taxon>
        <taxon>Flavobacteriia</taxon>
        <taxon>Flavobacteriales</taxon>
        <taxon>Weeksellaceae</taxon>
        <taxon>Chryseobacterium group</taxon>
        <taxon>Halpernia</taxon>
    </lineage>
</organism>
<dbReference type="PANTHER" id="PTHR43162:SF1">
    <property type="entry name" value="PRESTALK A DIFFERENTIATION PROTEIN A"/>
    <property type="match status" value="1"/>
</dbReference>
<evidence type="ECO:0000259" key="1">
    <source>
        <dbReference type="Pfam" id="PF05368"/>
    </source>
</evidence>
<dbReference type="Proteomes" id="UP000198931">
    <property type="component" value="Unassembled WGS sequence"/>
</dbReference>
<dbReference type="RefSeq" id="WP_090082917.1">
    <property type="nucleotide sequence ID" value="NZ_FOQT01000010.1"/>
</dbReference>
<accession>A0A1I3JHN0</accession>
<dbReference type="STRING" id="1125876.SAMN05443292_3026"/>
<gene>
    <name evidence="2" type="ORF">SAMN05443292_3026</name>
</gene>
<dbReference type="AlphaFoldDB" id="A0A1I3JHN0"/>
<dbReference type="EMBL" id="FOQT01000010">
    <property type="protein sequence ID" value="SFI59783.1"/>
    <property type="molecule type" value="Genomic_DNA"/>
</dbReference>
<evidence type="ECO:0000313" key="3">
    <source>
        <dbReference type="Proteomes" id="UP000198931"/>
    </source>
</evidence>
<reference evidence="2 3" key="1">
    <citation type="submission" date="2016-10" db="EMBL/GenBank/DDBJ databases">
        <authorList>
            <person name="de Groot N.N."/>
        </authorList>
    </citation>
    <scope>NUCLEOTIDE SEQUENCE [LARGE SCALE GENOMIC DNA]</scope>
    <source>
        <strain evidence="2 3">DSM 26000</strain>
    </source>
</reference>
<dbReference type="Gene3D" id="3.90.25.10">
    <property type="entry name" value="UDP-galactose 4-epimerase, domain 1"/>
    <property type="match status" value="1"/>
</dbReference>
<dbReference type="SUPFAM" id="SSF51735">
    <property type="entry name" value="NAD(P)-binding Rossmann-fold domains"/>
    <property type="match status" value="1"/>
</dbReference>
<dbReference type="InterPro" id="IPR008030">
    <property type="entry name" value="NmrA-like"/>
</dbReference>
<dbReference type="Pfam" id="PF05368">
    <property type="entry name" value="NmrA"/>
    <property type="match status" value="1"/>
</dbReference>
<protein>
    <submittedName>
        <fullName evidence="2">Uncharacterized conserved protein YbjT, contains NAD(P)-binding and DUF2867 domains</fullName>
    </submittedName>
</protein>
<name>A0A1I3JHN0_9FLAO</name>
<dbReference type="InterPro" id="IPR051604">
    <property type="entry name" value="Ergot_Alk_Oxidoreductase"/>
</dbReference>
<dbReference type="Gene3D" id="3.40.50.720">
    <property type="entry name" value="NAD(P)-binding Rossmann-like Domain"/>
    <property type="match status" value="1"/>
</dbReference>
<feature type="domain" description="NmrA-like" evidence="1">
    <location>
        <begin position="2"/>
        <end position="281"/>
    </location>
</feature>
<evidence type="ECO:0000313" key="2">
    <source>
        <dbReference type="EMBL" id="SFI59783.1"/>
    </source>
</evidence>
<proteinExistence type="predicted"/>
<keyword evidence="3" id="KW-1185">Reference proteome</keyword>
<sequence length="291" mass="31700">MILVTTPTGNTGSMVLQHLVEQGQDVRIFVRDPKKIPAHILEKVEVAIGSLLNDTEFTEALQGCDTLYFCVPQSNTQEDVNAYYEGFAKVAAKAIKNAGTKRVVYLSGGGKESGLQAGVATALHKGEDIINQSGASVRALRCPIFFESLLWQIAPLKKMGMFFLPIDGNYKSPQVAAKDIASKAVEFLIDNSWTGVEGVAVHGAADISHNDIAVQLSELAGKPIRFQQVSREDYVKTLLGHHSTEAFANSLTDMFVAIEKGLYNTEPRTQSSTTPTTIKEWLTENLVSKIN</sequence>
<dbReference type="OrthoDB" id="2149806at2"/>
<dbReference type="PANTHER" id="PTHR43162">
    <property type="match status" value="1"/>
</dbReference>
<dbReference type="InterPro" id="IPR036291">
    <property type="entry name" value="NAD(P)-bd_dom_sf"/>
</dbReference>